<dbReference type="EMBL" id="JARHTQ010000010">
    <property type="protein sequence ID" value="MDF2257517.1"/>
    <property type="molecule type" value="Genomic_DNA"/>
</dbReference>
<sequence>MEDNAMRITVLTVPDCPNGPVVEERIAAALAGRAAEVELVEVREEADAARWGMTGSPTVLLDGIDPFAAEGAVPSVSCRIYWGADGKADGAPSVDALRKALTSAGLADSASEDCSQTDPLDPIGRGSRGRLAPAERGLRAVQQAMLRHFASTGRAPDAAVLEPAAATAGRTAPDVLAELAREDFLTLDEDGQVRAAYPFSAVPTPHRVTIAGRTEVWSMCAVDALGIPAMLDTDVVITSSDPVTGEKITVTSTGGTTVWEPSSAVVFLGRLSCSGPASAVCCDALNFFTNRASAQSWLTKHPEMTGQITDKDRAEEIGRQTFGPLLTGNQPCC</sequence>
<keyword evidence="3" id="KW-1185">Reference proteome</keyword>
<evidence type="ECO:0000313" key="2">
    <source>
        <dbReference type="EMBL" id="MDF2257517.1"/>
    </source>
</evidence>
<feature type="region of interest" description="Disordered" evidence="1">
    <location>
        <begin position="107"/>
        <end position="129"/>
    </location>
</feature>
<dbReference type="InterPro" id="IPR004927">
    <property type="entry name" value="MerB"/>
</dbReference>
<evidence type="ECO:0000256" key="1">
    <source>
        <dbReference type="SAM" id="MobiDB-lite"/>
    </source>
</evidence>
<dbReference type="SUPFAM" id="SSF160387">
    <property type="entry name" value="NosL/MerB-like"/>
    <property type="match status" value="1"/>
</dbReference>
<organism evidence="2 3">
    <name type="scientific">Streptantibioticus ferralitis</name>
    <dbReference type="NCBI Taxonomy" id="236510"/>
    <lineage>
        <taxon>Bacteria</taxon>
        <taxon>Bacillati</taxon>
        <taxon>Actinomycetota</taxon>
        <taxon>Actinomycetes</taxon>
        <taxon>Kitasatosporales</taxon>
        <taxon>Streptomycetaceae</taxon>
        <taxon>Streptantibioticus</taxon>
    </lineage>
</organism>
<dbReference type="GO" id="GO:0016829">
    <property type="term" value="F:lyase activity"/>
    <property type="evidence" value="ECO:0007669"/>
    <property type="project" value="UniProtKB-KW"/>
</dbReference>
<reference evidence="2 3" key="1">
    <citation type="submission" date="2023-03" db="EMBL/GenBank/DDBJ databases">
        <title>Draft genome sequence of type strain Streptomyces ferralitis JCM 14344.</title>
        <authorList>
            <person name="Klaysubun C."/>
            <person name="Duangmal K."/>
        </authorList>
    </citation>
    <scope>NUCLEOTIDE SEQUENCE [LARGE SCALE GENOMIC DNA]</scope>
    <source>
        <strain evidence="2 3">JCM 14344</strain>
    </source>
</reference>
<comment type="caution">
    <text evidence="2">The sequence shown here is derived from an EMBL/GenBank/DDBJ whole genome shotgun (WGS) entry which is preliminary data.</text>
</comment>
<dbReference type="InterPro" id="IPR053717">
    <property type="entry name" value="MerB_lyase_sf"/>
</dbReference>
<gene>
    <name evidence="2" type="ORF">P2L57_17835</name>
</gene>
<protein>
    <submittedName>
        <fullName evidence="2">Alkylmercury lyase family protein</fullName>
    </submittedName>
</protein>
<proteinExistence type="predicted"/>
<dbReference type="Pfam" id="PF03243">
    <property type="entry name" value="MerB"/>
    <property type="match status" value="1"/>
</dbReference>
<evidence type="ECO:0000313" key="3">
    <source>
        <dbReference type="Proteomes" id="UP001220022"/>
    </source>
</evidence>
<dbReference type="Proteomes" id="UP001220022">
    <property type="component" value="Unassembled WGS sequence"/>
</dbReference>
<accession>A0ABT5Z107</accession>
<name>A0ABT5Z107_9ACTN</name>
<dbReference type="RefSeq" id="WP_275815592.1">
    <property type="nucleotide sequence ID" value="NZ_BAAANM010000001.1"/>
</dbReference>
<keyword evidence="2" id="KW-0456">Lyase</keyword>
<dbReference type="Gene3D" id="3.30.450.410">
    <property type="match status" value="1"/>
</dbReference>